<proteinExistence type="predicted"/>
<dbReference type="EMBL" id="FNWQ01000001">
    <property type="protein sequence ID" value="SEH29664.1"/>
    <property type="molecule type" value="Genomic_DNA"/>
</dbReference>
<accession>A0A1H6H5X1</accession>
<evidence type="ECO:0000313" key="1">
    <source>
        <dbReference type="EMBL" id="SEH29664.1"/>
    </source>
</evidence>
<dbReference type="STRING" id="680127.SAMN05421593_1138"/>
<reference evidence="1 2" key="1">
    <citation type="submission" date="2016-10" db="EMBL/GenBank/DDBJ databases">
        <authorList>
            <person name="de Groot N.N."/>
        </authorList>
    </citation>
    <scope>NUCLEOTIDE SEQUENCE [LARGE SCALE GENOMIC DNA]</scope>
    <source>
        <strain evidence="1 2">DSM 23031</strain>
    </source>
</reference>
<protein>
    <submittedName>
        <fullName evidence="1">Uncharacterized protein</fullName>
    </submittedName>
</protein>
<dbReference type="Proteomes" id="UP000198561">
    <property type="component" value="Unassembled WGS sequence"/>
</dbReference>
<dbReference type="AlphaFoldDB" id="A0A1H6H5X1"/>
<name>A0A1H6H5X1_CHRCI</name>
<dbReference type="RefSeq" id="WP_089690297.1">
    <property type="nucleotide sequence ID" value="NZ_FNWQ01000001.1"/>
</dbReference>
<sequence>MKIIIIYKDIIVPARVVIDSYKKNTNFFNFRKIIKNNIEQKKLNFSSETLLDDNQLLDLIFSEIILSNREENVLFGNGLNIKQIYLLIEKLKYTAYKKLCFTYFHANEQNLSSELVNKFYIKNYNVSLTLEKYENVVSEIYKMLKKFKEIKKINSSSIFLEWEYIDYDILN</sequence>
<gene>
    <name evidence="1" type="ORF">SAMN05421593_1138</name>
</gene>
<organism evidence="1 2">
    <name type="scientific">Chryseobacterium culicis</name>
    <dbReference type="NCBI Taxonomy" id="680127"/>
    <lineage>
        <taxon>Bacteria</taxon>
        <taxon>Pseudomonadati</taxon>
        <taxon>Bacteroidota</taxon>
        <taxon>Flavobacteriia</taxon>
        <taxon>Flavobacteriales</taxon>
        <taxon>Weeksellaceae</taxon>
        <taxon>Chryseobacterium group</taxon>
        <taxon>Chryseobacterium</taxon>
    </lineage>
</organism>
<evidence type="ECO:0000313" key="2">
    <source>
        <dbReference type="Proteomes" id="UP000198561"/>
    </source>
</evidence>